<keyword evidence="1 3" id="KW-0378">Hydrolase</keyword>
<accession>A0A0G0NJX3</accession>
<dbReference type="PANTHER" id="PTHR10885">
    <property type="entry name" value="ISOPENTENYL-DIPHOSPHATE DELTA-ISOMERASE"/>
    <property type="match status" value="1"/>
</dbReference>
<proteinExistence type="predicted"/>
<gene>
    <name evidence="3" type="ORF">UT08_C0001G0055</name>
</gene>
<organism evidence="3 4">
    <name type="scientific">Candidatus Woesebacteria bacterium GW2011_GWB1_38_8</name>
    <dbReference type="NCBI Taxonomy" id="1618570"/>
    <lineage>
        <taxon>Bacteria</taxon>
        <taxon>Candidatus Woeseibacteriota</taxon>
    </lineage>
</organism>
<dbReference type="PANTHER" id="PTHR10885:SF0">
    <property type="entry name" value="ISOPENTENYL-DIPHOSPHATE DELTA-ISOMERASE"/>
    <property type="match status" value="1"/>
</dbReference>
<name>A0A0G0NJX3_9BACT</name>
<dbReference type="InterPro" id="IPR020084">
    <property type="entry name" value="NUDIX_hydrolase_CS"/>
</dbReference>
<evidence type="ECO:0000256" key="1">
    <source>
        <dbReference type="ARBA" id="ARBA00022801"/>
    </source>
</evidence>
<evidence type="ECO:0000259" key="2">
    <source>
        <dbReference type="PROSITE" id="PS51462"/>
    </source>
</evidence>
<comment type="caution">
    <text evidence="3">The sequence shown here is derived from an EMBL/GenBank/DDBJ whole genome shotgun (WGS) entry which is preliminary data.</text>
</comment>
<dbReference type="Proteomes" id="UP000034081">
    <property type="component" value="Unassembled WGS sequence"/>
</dbReference>
<dbReference type="GO" id="GO:0016787">
    <property type="term" value="F:hydrolase activity"/>
    <property type="evidence" value="ECO:0007669"/>
    <property type="project" value="UniProtKB-KW"/>
</dbReference>
<dbReference type="STRING" id="1618570.UT08_C0001G0055"/>
<dbReference type="InterPro" id="IPR015797">
    <property type="entry name" value="NUDIX_hydrolase-like_dom_sf"/>
</dbReference>
<dbReference type="Pfam" id="PF00293">
    <property type="entry name" value="NUDIX"/>
    <property type="match status" value="1"/>
</dbReference>
<reference evidence="3 4" key="1">
    <citation type="journal article" date="2015" name="Nature">
        <title>rRNA introns, odd ribosomes, and small enigmatic genomes across a large radiation of phyla.</title>
        <authorList>
            <person name="Brown C.T."/>
            <person name="Hug L.A."/>
            <person name="Thomas B.C."/>
            <person name="Sharon I."/>
            <person name="Castelle C.J."/>
            <person name="Singh A."/>
            <person name="Wilkins M.J."/>
            <person name="Williams K.H."/>
            <person name="Banfield J.F."/>
        </authorList>
    </citation>
    <scope>NUCLEOTIDE SEQUENCE [LARGE SCALE GENOMIC DNA]</scope>
</reference>
<dbReference type="InterPro" id="IPR000086">
    <property type="entry name" value="NUDIX_hydrolase_dom"/>
</dbReference>
<dbReference type="PROSITE" id="PS00893">
    <property type="entry name" value="NUDIX_BOX"/>
    <property type="match status" value="1"/>
</dbReference>
<dbReference type="EMBL" id="LBVL01000001">
    <property type="protein sequence ID" value="KKQ86189.1"/>
    <property type="molecule type" value="Genomic_DNA"/>
</dbReference>
<dbReference type="AlphaFoldDB" id="A0A0G0NJX3"/>
<dbReference type="Gene3D" id="3.90.79.10">
    <property type="entry name" value="Nucleoside Triphosphate Pyrophosphohydrolase"/>
    <property type="match status" value="1"/>
</dbReference>
<evidence type="ECO:0000313" key="3">
    <source>
        <dbReference type="EMBL" id="KKQ86189.1"/>
    </source>
</evidence>
<sequence>MSEDELLDLVNEKDEVIGTVWKSEAHKNPSRIHREVAVQLFDKKGRVLIQQRSYQKEFHPGKWMVAVAGHVRSHEKPIDAANRETREELGLKLDLKYYGKEFDRFKRETRFFWIYYAILEGSEKIKIDKDETEDYKWISFDEVNNYDLTWRSRNSILKMKDQLGI</sequence>
<protein>
    <submittedName>
        <fullName evidence="3">Nudix hydrolase 3</fullName>
    </submittedName>
</protein>
<evidence type="ECO:0000313" key="4">
    <source>
        <dbReference type="Proteomes" id="UP000034081"/>
    </source>
</evidence>
<feature type="domain" description="Nudix hydrolase" evidence="2">
    <location>
        <begin position="31"/>
        <end position="161"/>
    </location>
</feature>
<dbReference type="SUPFAM" id="SSF55811">
    <property type="entry name" value="Nudix"/>
    <property type="match status" value="1"/>
</dbReference>
<dbReference type="PROSITE" id="PS51462">
    <property type="entry name" value="NUDIX"/>
    <property type="match status" value="1"/>
</dbReference>